<accession>A0A7U7G598</accession>
<sequence>MRGTRERCPFRVTVKEWLAREGWKEAFSRQAFGQGHLHQIVGRGVRG</sequence>
<name>A0A7U7G598_9PROT</name>
<proteinExistence type="predicted"/>
<evidence type="ECO:0000313" key="2">
    <source>
        <dbReference type="Proteomes" id="UP000027590"/>
    </source>
</evidence>
<organism evidence="1 2">
    <name type="scientific">Parasaccharibacter apium</name>
    <dbReference type="NCBI Taxonomy" id="1510841"/>
    <lineage>
        <taxon>Bacteria</taxon>
        <taxon>Pseudomonadati</taxon>
        <taxon>Pseudomonadota</taxon>
        <taxon>Alphaproteobacteria</taxon>
        <taxon>Acetobacterales</taxon>
        <taxon>Acetobacteraceae</taxon>
        <taxon>Parasaccharibacter</taxon>
    </lineage>
</organism>
<dbReference type="Proteomes" id="UP000027590">
    <property type="component" value="Unassembled WGS sequence"/>
</dbReference>
<gene>
    <name evidence="1" type="ORF">SACS_0655</name>
</gene>
<comment type="caution">
    <text evidence="1">The sequence shown here is derived from an EMBL/GenBank/DDBJ whole genome shotgun (WGS) entry which is preliminary data.</text>
</comment>
<reference evidence="1 2" key="2">
    <citation type="journal article" date="2014" name="PLoS ONE">
        <title>Evolution of mitochondria reconstructed from the energy metabolism of living bacteria.</title>
        <authorList>
            <person name="Degli Esposti M."/>
            <person name="Chouaia B."/>
            <person name="Comandatore F."/>
            <person name="Crotti E."/>
            <person name="Sassera D."/>
            <person name="Lievens P.M."/>
            <person name="Daffonchio D."/>
            <person name="Bandi C."/>
        </authorList>
    </citation>
    <scope>NUCLEOTIDE SEQUENCE [LARGE SCALE GENOMIC DNA]</scope>
    <source>
        <strain evidence="2">AM169</strain>
    </source>
</reference>
<dbReference type="EMBL" id="CBLY010000004">
    <property type="protein sequence ID" value="CDG33393.1"/>
    <property type="molecule type" value="Genomic_DNA"/>
</dbReference>
<protein>
    <submittedName>
        <fullName evidence="1">Uncharacterized protein</fullName>
    </submittedName>
</protein>
<dbReference type="AlphaFoldDB" id="A0A7U7G598"/>
<evidence type="ECO:0000313" key="1">
    <source>
        <dbReference type="EMBL" id="CDG33393.1"/>
    </source>
</evidence>
<reference evidence="1 2" key="1">
    <citation type="journal article" date="2014" name="Genome Biol. Evol.">
        <title>Acetic acid bacteria genomes reveal functional traits for adaptation to life in insect guts.</title>
        <authorList>
            <person name="Chouaia B."/>
            <person name="Gaiarsa S."/>
            <person name="Crotti E."/>
            <person name="Comandatore F."/>
            <person name="Degli Esposti M."/>
            <person name="Ricci I."/>
            <person name="Alma A."/>
            <person name="Favia G."/>
            <person name="Bandi C."/>
            <person name="Daffonchio D."/>
        </authorList>
    </citation>
    <scope>NUCLEOTIDE SEQUENCE [LARGE SCALE GENOMIC DNA]</scope>
    <source>
        <strain evidence="2">AM169</strain>
    </source>
</reference>